<gene>
    <name evidence="2" type="ORF">SAMN05443661_12836</name>
</gene>
<reference evidence="2 3" key="1">
    <citation type="submission" date="2016-10" db="EMBL/GenBank/DDBJ databases">
        <authorList>
            <person name="de Groot N.N."/>
        </authorList>
    </citation>
    <scope>NUCLEOTIDE SEQUENCE [LARGE SCALE GENOMIC DNA]</scope>
    <source>
        <strain evidence="2 3">SP2</strain>
    </source>
</reference>
<dbReference type="OMA" id="SYHVTQT"/>
<feature type="region of interest" description="Disordered" evidence="1">
    <location>
        <begin position="74"/>
        <end position="95"/>
    </location>
</feature>
<evidence type="ECO:0000256" key="1">
    <source>
        <dbReference type="SAM" id="MobiDB-lite"/>
    </source>
</evidence>
<dbReference type="AlphaFoldDB" id="A0A1I3R738"/>
<dbReference type="RefSeq" id="WP_005580494.1">
    <property type="nucleotide sequence ID" value="NZ_FORO01000028.1"/>
</dbReference>
<dbReference type="GeneID" id="14209212"/>
<proteinExistence type="predicted"/>
<dbReference type="EMBL" id="FORO01000028">
    <property type="protein sequence ID" value="SFJ42413.1"/>
    <property type="molecule type" value="Genomic_DNA"/>
</dbReference>
<evidence type="ECO:0000313" key="3">
    <source>
        <dbReference type="Proteomes" id="UP000182829"/>
    </source>
</evidence>
<sequence>MATESTPEIDSIPPLEQVVLLGIATLDREDETPVRTPTVRRVCRNRITGDETRVVGSISEADVIRALYRLEDDGLVDETEPDQTSPTGKGRPAYELAVDPTTVFGGVDDELTGE</sequence>
<dbReference type="OrthoDB" id="217868at2157"/>
<name>A0A1I3R738_9EURY</name>
<organism evidence="2 3">
    <name type="scientific">Natronobacterium gregoryi</name>
    <dbReference type="NCBI Taxonomy" id="44930"/>
    <lineage>
        <taxon>Archaea</taxon>
        <taxon>Methanobacteriati</taxon>
        <taxon>Methanobacteriota</taxon>
        <taxon>Stenosarchaea group</taxon>
        <taxon>Halobacteria</taxon>
        <taxon>Halobacteriales</taxon>
        <taxon>Natrialbaceae</taxon>
        <taxon>Natronobacterium</taxon>
    </lineage>
</organism>
<protein>
    <recommendedName>
        <fullName evidence="4">Transcriptional regulator</fullName>
    </recommendedName>
</protein>
<evidence type="ECO:0008006" key="4">
    <source>
        <dbReference type="Google" id="ProtNLM"/>
    </source>
</evidence>
<evidence type="ECO:0000313" key="2">
    <source>
        <dbReference type="EMBL" id="SFJ42413.1"/>
    </source>
</evidence>
<accession>A0A1I3R738</accession>
<dbReference type="Proteomes" id="UP000182829">
    <property type="component" value="Unassembled WGS sequence"/>
</dbReference>